<dbReference type="Proteomes" id="UP000183997">
    <property type="component" value="Unassembled WGS sequence"/>
</dbReference>
<dbReference type="OrthoDB" id="1787486at2"/>
<evidence type="ECO:0000313" key="3">
    <source>
        <dbReference type="Proteomes" id="UP000183997"/>
    </source>
</evidence>
<accession>A0A1M6VRS7</accession>
<feature type="transmembrane region" description="Helical" evidence="1">
    <location>
        <begin position="20"/>
        <end position="46"/>
    </location>
</feature>
<dbReference type="AlphaFoldDB" id="A0A1M6VRS7"/>
<keyword evidence="1" id="KW-0812">Transmembrane</keyword>
<keyword evidence="3" id="KW-1185">Reference proteome</keyword>
<reference evidence="3" key="1">
    <citation type="submission" date="2016-11" db="EMBL/GenBank/DDBJ databases">
        <authorList>
            <person name="Varghese N."/>
            <person name="Submissions S."/>
        </authorList>
    </citation>
    <scope>NUCLEOTIDE SEQUENCE [LARGE SCALE GENOMIC DNA]</scope>
    <source>
        <strain evidence="3">DSM 10349</strain>
    </source>
</reference>
<gene>
    <name evidence="2" type="ORF">SAMN02745123_03306</name>
</gene>
<evidence type="ECO:0000313" key="2">
    <source>
        <dbReference type="EMBL" id="SHK84035.1"/>
    </source>
</evidence>
<name>A0A1M6VRS7_9FIRM</name>
<protein>
    <submittedName>
        <fullName evidence="2">Uncharacterized protein</fullName>
    </submittedName>
</protein>
<organism evidence="2 3">
    <name type="scientific">Desulforamulus aeronauticus DSM 10349</name>
    <dbReference type="NCBI Taxonomy" id="1121421"/>
    <lineage>
        <taxon>Bacteria</taxon>
        <taxon>Bacillati</taxon>
        <taxon>Bacillota</taxon>
        <taxon>Clostridia</taxon>
        <taxon>Eubacteriales</taxon>
        <taxon>Peptococcaceae</taxon>
        <taxon>Desulforamulus</taxon>
    </lineage>
</organism>
<evidence type="ECO:0000256" key="1">
    <source>
        <dbReference type="SAM" id="Phobius"/>
    </source>
</evidence>
<sequence length="52" mass="5773">MFESLNEYIVALYHLHKAQYGLIVVTLMALVGISVGLTTEVVLRLLGIRGEK</sequence>
<keyword evidence="1" id="KW-1133">Transmembrane helix</keyword>
<dbReference type="EMBL" id="FRAR01000026">
    <property type="protein sequence ID" value="SHK84035.1"/>
    <property type="molecule type" value="Genomic_DNA"/>
</dbReference>
<keyword evidence="1" id="KW-0472">Membrane</keyword>
<proteinExistence type="predicted"/>
<dbReference type="RefSeq" id="WP_072916560.1">
    <property type="nucleotide sequence ID" value="NZ_FRAR01000026.1"/>
</dbReference>